<dbReference type="PANTHER" id="PTHR33841:SF1">
    <property type="entry name" value="DNA METHYLTRANSFERASE A"/>
    <property type="match status" value="1"/>
</dbReference>
<evidence type="ECO:0000259" key="6">
    <source>
        <dbReference type="Pfam" id="PF20473"/>
    </source>
</evidence>
<sequence length="1700" mass="187804">MASFDSFANIDEWISDYYLTTSDRGETFENLVNARRKEWEEYPGNPWERFSAVRSELALVLPQVEERNDAVAHAGINTGPESPVPAGDAEQPGTAQANRLLRRAFGYTETQEPLRFSAPGQLVTMQGSYRHGVLAVNLPFLDTPEALGSLVLPVREKDSPHIVYQDVFKAVGQAFLSDLEPAFAVLFAGQWVVLGERETWAQGRYLAINVALAVERQDERVKGELRHVVAALAFENTSQDAEGNCWWSQAREAAVNHSMKVSESLRGAVRDSIEIIGNDVLDRLRAQHRPAAGAAISAGAGVSADATSAGANPADATSADATSADATSADATSALSGSVGSATVLPDPASVDGDDLARQALRYLYRILFLLFAEASPELQILPVGDPDYQAGYSLSRLRDLILEAPASVAEEQGTHLYDSLQILFRLVNEGNNSSPASPDDSLPGLRFEALSADLFLPAATPLIDGVKLSNRALTDVLTNLLLTPETAKQDRGFISYASLGVSELGQVYEGLMSYRGLVAAEDLVEVAPNGEADKGSWLVSLDKIDDLPEESIVMSTQRSSAGELVSTRRIHRRGSFVFRQSSRDRERSASFYTPQVLTEFTVGQAIAELRAAGTITRAEDILQLDICEPALGSGAFAVEAVRQLATLYLDLRQEELGESIPADSYTRELQQVKSYIALHQVYGVDLNATAVELAEISLWLDTMTAGLQAPWFGLRLRRGNSLIGALHATYAPSQVASGAYLHEPAKRSRLTFGSPQELAAGGSDADSGARLDTEDLVSGDSDTQRIFHFLLPSKGWGSAVEAKGLSKYAGDSIRELRTWRRSVQRKFTAKQLRRLAGLSERVEILWRFALRRIEIAEQQVHRDIPLWGRQTPTHTQAVSREQIEAELFENTSGAYGRLRLVMDAWCALWFWPLNLDETAAPKDAGTLFSVVGNPQEEQEENNSGAANQNVRQQSGSRVPAPPSVDEWLDTLEAILGQADYARNIRPTQLRDYREAGPDLVAGMDWEELAAAESLAISTGGVQLSVPEIIAAHPWLQTVESIAAQQGFFHWDLDFATVFARGGFDLQVGNPPWVRPLSDEDGVLAEFDPRFAIFKRATQAKKREWREPILATPAGRKALVDSMAETAATSAYLSSTPEYPHLVNQQPDLYRGFMERTWANQAPTGIVSLIHPESHFGEVGAATLRREAYLRLRRHWQFVNELSLFDIHHLVSYGVHVYGNPLELPSFLQAVSLYHPQTVVDSLRHDGSGPAPGIKNDENQWDLRPHRDRIIQVDQNELQVWHDVMEGPETPVLDTRMVYTVNRDAAKVLEKLAQQPRISRLELYASSGWHEKSDKTKGYFDRGWAVPDSWEDVILQGPHLGISLPIQKQPNETLRNNLDWTEIDLEAIPSDFIPATGYQPDPEKDSYAADYGTWKINGTQQPVRSFYRIAWREYVGSTTGARTLQSAIIPPGTAHIHIVNSAGPVRNLIEVCVGALSSSFLVDFLARSMGRGHINFENLENLPLGDSPLLDDAARIYLRLNCLTSAYADLWETCTGEPWTPEVPIRNAAERRKAQIDIDAIAAINFGVTADELCSIYRTQFPVMRMRYDEADFYDANGRLVENNIARAERSAIDSGEGGTLSEEARTWVHPQSGVTYVFEYPFRVLDREADMRKAYEYWQGVATQKENKAARQEDAAAQPANLLSPKPNASIRPNEDGDR</sequence>
<dbReference type="Gene3D" id="3.40.50.150">
    <property type="entry name" value="Vaccinia Virus protein VP39"/>
    <property type="match status" value="2"/>
</dbReference>
<feature type="region of interest" description="Disordered" evidence="5">
    <location>
        <begin position="1667"/>
        <end position="1700"/>
    </location>
</feature>
<reference evidence="9" key="2">
    <citation type="submission" date="2016-10" db="EMBL/GenBank/DDBJ databases">
        <authorList>
            <person name="Varghese N."/>
        </authorList>
    </citation>
    <scope>NUCLEOTIDE SEQUENCE [LARGE SCALE GENOMIC DNA]</scope>
    <source>
        <strain evidence="9">DSM 20639</strain>
    </source>
</reference>
<dbReference type="GO" id="GO:0032259">
    <property type="term" value="P:methylation"/>
    <property type="evidence" value="ECO:0007669"/>
    <property type="project" value="UniProtKB-KW"/>
</dbReference>
<dbReference type="PANTHER" id="PTHR33841">
    <property type="entry name" value="DNA METHYLTRANSFERASE YEEA-RELATED"/>
    <property type="match status" value="1"/>
</dbReference>
<feature type="region of interest" description="Disordered" evidence="5">
    <location>
        <begin position="936"/>
        <end position="963"/>
    </location>
</feature>
<evidence type="ECO:0000256" key="2">
    <source>
        <dbReference type="ARBA" id="ARBA00022603"/>
    </source>
</evidence>
<reference evidence="8" key="1">
    <citation type="submission" date="2016-10" db="EMBL/GenBank/DDBJ databases">
        <authorList>
            <person name="de Groot N.N."/>
        </authorList>
    </citation>
    <scope>NUCLEOTIDE SEQUENCE [LARGE SCALE GENOMIC DNA]</scope>
    <source>
        <strain evidence="8">DSM 20639</strain>
    </source>
</reference>
<proteinExistence type="predicted"/>
<dbReference type="Proteomes" id="UP000182744">
    <property type="component" value="Unassembled WGS sequence"/>
</dbReference>
<gene>
    <name evidence="7" type="ORF">R6G71_00920</name>
    <name evidence="8" type="ORF">SAMN05421878_102154</name>
</gene>
<evidence type="ECO:0000313" key="8">
    <source>
        <dbReference type="EMBL" id="SDE12126.1"/>
    </source>
</evidence>
<protein>
    <recommendedName>
        <fullName evidence="1">site-specific DNA-methyltransferase (adenine-specific)</fullName>
        <ecNumber evidence="1">2.1.1.72</ecNumber>
    </recommendedName>
</protein>
<name>A0A1G7AE38_9ACTO</name>
<evidence type="ECO:0000256" key="3">
    <source>
        <dbReference type="ARBA" id="ARBA00022679"/>
    </source>
</evidence>
<evidence type="ECO:0000313" key="9">
    <source>
        <dbReference type="Proteomes" id="UP000182744"/>
    </source>
</evidence>
<reference evidence="7" key="3">
    <citation type="submission" date="2023-10" db="EMBL/GenBank/DDBJ databases">
        <title>Whole Genome based description of the genera Actinobaculum and Actinotignum reveals a complex phylogenetic relationship within the species included in the genus Actinotignum.</title>
        <authorList>
            <person name="Jensen C.S."/>
            <person name="Dargis R."/>
            <person name="Kemp M."/>
            <person name="Christensen J.J."/>
        </authorList>
    </citation>
    <scope>NUCLEOTIDE SEQUENCE</scope>
    <source>
        <strain evidence="7">Actinobaculum_suis_CCUG19206T</strain>
    </source>
</reference>
<evidence type="ECO:0000313" key="7">
    <source>
        <dbReference type="EMBL" id="MDY5152619.1"/>
    </source>
</evidence>
<organism evidence="8 9">
    <name type="scientific">Actinobaculum suis</name>
    <dbReference type="NCBI Taxonomy" id="1657"/>
    <lineage>
        <taxon>Bacteria</taxon>
        <taxon>Bacillati</taxon>
        <taxon>Actinomycetota</taxon>
        <taxon>Actinomycetes</taxon>
        <taxon>Actinomycetales</taxon>
        <taxon>Actinomycetaceae</taxon>
        <taxon>Actinobaculum</taxon>
    </lineage>
</organism>
<dbReference type="SUPFAM" id="SSF53335">
    <property type="entry name" value="S-adenosyl-L-methionine-dependent methyltransferases"/>
    <property type="match status" value="1"/>
</dbReference>
<dbReference type="GO" id="GO:0009007">
    <property type="term" value="F:site-specific DNA-methyltransferase (adenine-specific) activity"/>
    <property type="evidence" value="ECO:0007669"/>
    <property type="project" value="UniProtKB-EC"/>
</dbReference>
<keyword evidence="9" id="KW-1185">Reference proteome</keyword>
<dbReference type="Proteomes" id="UP001273799">
    <property type="component" value="Unassembled WGS sequence"/>
</dbReference>
<dbReference type="InterPro" id="IPR050953">
    <property type="entry name" value="N4_N6_ade-DNA_methylase"/>
</dbReference>
<dbReference type="EMBL" id="JAWNFU010000001">
    <property type="protein sequence ID" value="MDY5152619.1"/>
    <property type="molecule type" value="Genomic_DNA"/>
</dbReference>
<dbReference type="EMBL" id="FNAU01000002">
    <property type="protein sequence ID" value="SDE12126.1"/>
    <property type="molecule type" value="Genomic_DNA"/>
</dbReference>
<dbReference type="Pfam" id="PF20473">
    <property type="entry name" value="MmeI_Mtase"/>
    <property type="match status" value="1"/>
</dbReference>
<feature type="domain" description="MmeI-like DNA-methyltransferase" evidence="6">
    <location>
        <begin position="621"/>
        <end position="703"/>
    </location>
</feature>
<comment type="catalytic activity">
    <reaction evidence="4">
        <text>a 2'-deoxyadenosine in DNA + S-adenosyl-L-methionine = an N(6)-methyl-2'-deoxyadenosine in DNA + S-adenosyl-L-homocysteine + H(+)</text>
        <dbReference type="Rhea" id="RHEA:15197"/>
        <dbReference type="Rhea" id="RHEA-COMP:12418"/>
        <dbReference type="Rhea" id="RHEA-COMP:12419"/>
        <dbReference type="ChEBI" id="CHEBI:15378"/>
        <dbReference type="ChEBI" id="CHEBI:57856"/>
        <dbReference type="ChEBI" id="CHEBI:59789"/>
        <dbReference type="ChEBI" id="CHEBI:90615"/>
        <dbReference type="ChEBI" id="CHEBI:90616"/>
        <dbReference type="EC" id="2.1.1.72"/>
    </reaction>
</comment>
<evidence type="ECO:0000256" key="5">
    <source>
        <dbReference type="SAM" id="MobiDB-lite"/>
    </source>
</evidence>
<keyword evidence="3" id="KW-0808">Transferase</keyword>
<evidence type="ECO:0000256" key="1">
    <source>
        <dbReference type="ARBA" id="ARBA00011900"/>
    </source>
</evidence>
<evidence type="ECO:0000256" key="4">
    <source>
        <dbReference type="ARBA" id="ARBA00047942"/>
    </source>
</evidence>
<dbReference type="EC" id="2.1.1.72" evidence="1"/>
<dbReference type="RefSeq" id="WP_074661035.1">
    <property type="nucleotide sequence ID" value="NZ_FNAU01000002.1"/>
</dbReference>
<keyword evidence="2 7" id="KW-0489">Methyltransferase</keyword>
<dbReference type="InterPro" id="IPR029063">
    <property type="entry name" value="SAM-dependent_MTases_sf"/>
</dbReference>
<feature type="compositionally biased region" description="Polar residues" evidence="5">
    <location>
        <begin position="942"/>
        <end position="957"/>
    </location>
</feature>
<dbReference type="InterPro" id="IPR046816">
    <property type="entry name" value="MmeI_Mtase"/>
</dbReference>
<accession>A0A1G7AE38</accession>